<keyword evidence="1" id="KW-0812">Transmembrane</keyword>
<dbReference type="Proteomes" id="UP000056322">
    <property type="component" value="Chromosome 1"/>
</dbReference>
<accession>A0A0B7J0A0</accession>
<name>A0A0B7J0A0_9PROT</name>
<evidence type="ECO:0000256" key="1">
    <source>
        <dbReference type="SAM" id="Phobius"/>
    </source>
</evidence>
<dbReference type="EMBL" id="LN794158">
    <property type="protein sequence ID" value="CEN56167.1"/>
    <property type="molecule type" value="Genomic_DNA"/>
</dbReference>
<dbReference type="STRING" id="1581680.BN1209_1127"/>
<sequence>MHEVMSGTIPMHAIAMCILMNVALVLSIAALIKYLIKGKCACGCNGRCVCCNGKKESSATESNTCCK</sequence>
<evidence type="ECO:0000313" key="3">
    <source>
        <dbReference type="Proteomes" id="UP000056322"/>
    </source>
</evidence>
<keyword evidence="1" id="KW-1133">Transmembrane helix</keyword>
<reference evidence="3" key="1">
    <citation type="submission" date="2014-12" db="EMBL/GenBank/DDBJ databases">
        <authorList>
            <person name="Salcher M.M."/>
        </authorList>
    </citation>
    <scope>NUCLEOTIDE SEQUENCE [LARGE SCALE GENOMIC DNA]</scope>
    <source>
        <strain evidence="3">MMS-10A-171</strain>
    </source>
</reference>
<keyword evidence="1" id="KW-0472">Membrane</keyword>
<dbReference type="HOGENOM" id="CLU_2807474_0_0_4"/>
<gene>
    <name evidence="2" type="ORF">BN1209_1127</name>
</gene>
<evidence type="ECO:0000313" key="2">
    <source>
        <dbReference type="EMBL" id="CEN56167.1"/>
    </source>
</evidence>
<feature type="transmembrane region" description="Helical" evidence="1">
    <location>
        <begin position="12"/>
        <end position="32"/>
    </location>
</feature>
<dbReference type="AlphaFoldDB" id="A0A0B7J0A0"/>
<protein>
    <recommendedName>
        <fullName evidence="4">FeoB-associated Cys-rich membrane protein</fullName>
    </recommendedName>
</protein>
<proteinExistence type="predicted"/>
<evidence type="ECO:0008006" key="4">
    <source>
        <dbReference type="Google" id="ProtNLM"/>
    </source>
</evidence>
<dbReference type="KEGG" id="mbac:BN1209_1127"/>
<keyword evidence="3" id="KW-1185">Reference proteome</keyword>
<organism evidence="2 3">
    <name type="scientific">Candidatus Methylopumilus turicensis</name>
    <dbReference type="NCBI Taxonomy" id="1581680"/>
    <lineage>
        <taxon>Bacteria</taxon>
        <taxon>Pseudomonadati</taxon>
        <taxon>Pseudomonadota</taxon>
        <taxon>Betaproteobacteria</taxon>
        <taxon>Nitrosomonadales</taxon>
        <taxon>Methylophilaceae</taxon>
        <taxon>Candidatus Methylopumilus</taxon>
    </lineage>
</organism>